<dbReference type="OMA" id="QPLKYKR"/>
<keyword evidence="5" id="KW-1185">Reference proteome</keyword>
<dbReference type="GO" id="GO:0045059">
    <property type="term" value="P:positive thymic T cell selection"/>
    <property type="evidence" value="ECO:0007669"/>
    <property type="project" value="TreeGrafter"/>
</dbReference>
<feature type="compositionally biased region" description="Basic and acidic residues" evidence="1">
    <location>
        <begin position="152"/>
        <end position="162"/>
    </location>
</feature>
<dbReference type="GO" id="GO:0007166">
    <property type="term" value="P:cell surface receptor signaling pathway"/>
    <property type="evidence" value="ECO:0007669"/>
    <property type="project" value="TreeGrafter"/>
</dbReference>
<keyword evidence="2" id="KW-1133">Transmembrane helix</keyword>
<dbReference type="GeneTree" id="ENSGT00940000173857"/>
<reference evidence="4" key="2">
    <citation type="submission" date="2025-09" db="UniProtKB">
        <authorList>
            <consortium name="Ensembl"/>
        </authorList>
    </citation>
    <scope>IDENTIFICATION</scope>
</reference>
<dbReference type="GeneID" id="108244437"/>
<dbReference type="GO" id="GO:0042105">
    <property type="term" value="C:alpha-beta T cell receptor complex"/>
    <property type="evidence" value="ECO:0007669"/>
    <property type="project" value="TreeGrafter"/>
</dbReference>
<evidence type="ECO:0000313" key="5">
    <source>
        <dbReference type="Proteomes" id="UP000264800"/>
    </source>
</evidence>
<dbReference type="Proteomes" id="UP000264800">
    <property type="component" value="Unplaced"/>
</dbReference>
<sequence length="162" mass="18096">MKYPLLILWTLTVYVSCQEKKAEKSGIQLVELADGIKLFCADGQNISGYGKELTLNYSDKYSGEYKCEDNSAIYVKFRTCDNCVELDTPSIVGLVIGNVVATAVVGVAVYLIASQSQTSRPAPTKKRSDRENLILNEPGRSNDHYQGLRYKQPRDLYDKLSN</sequence>
<dbReference type="STRING" id="37003.ENSKMAP00000029050"/>
<dbReference type="GO" id="GO:0009897">
    <property type="term" value="C:external side of plasma membrane"/>
    <property type="evidence" value="ECO:0007669"/>
    <property type="project" value="TreeGrafter"/>
</dbReference>
<evidence type="ECO:0000256" key="3">
    <source>
        <dbReference type="SAM" id="SignalP"/>
    </source>
</evidence>
<dbReference type="PANTHER" id="PTHR10570:SF8">
    <property type="entry name" value="T-CELL SURFACE GLYCOPROTEIN CD3 GAMMA CHAIN"/>
    <property type="match status" value="1"/>
</dbReference>
<dbReference type="PANTHER" id="PTHR10570">
    <property type="entry name" value="T-CELL SURFACE GLYCOPROTEIN CD3 GAMMA CHAIN / DELTA CHAIN"/>
    <property type="match status" value="1"/>
</dbReference>
<dbReference type="Ensembl" id="ENSKMAT00000029413.1">
    <property type="protein sequence ID" value="ENSKMAP00000029050.1"/>
    <property type="gene ID" value="ENSKMAG00000021541.1"/>
</dbReference>
<dbReference type="GO" id="GO:0004888">
    <property type="term" value="F:transmembrane signaling receptor activity"/>
    <property type="evidence" value="ECO:0007669"/>
    <property type="project" value="TreeGrafter"/>
</dbReference>
<dbReference type="KEGG" id="kmr:108244437"/>
<protein>
    <submittedName>
        <fullName evidence="4">CD3g molecule</fullName>
    </submittedName>
</protein>
<feature type="signal peptide" evidence="3">
    <location>
        <begin position="1"/>
        <end position="17"/>
    </location>
</feature>
<name>A0A3Q3BGW5_KRYMA</name>
<keyword evidence="2" id="KW-0472">Membrane</keyword>
<feature type="region of interest" description="Disordered" evidence="1">
    <location>
        <begin position="119"/>
        <end position="162"/>
    </location>
</feature>
<dbReference type="AlphaFoldDB" id="A0A3Q3BGW5"/>
<dbReference type="InterPro" id="IPR015484">
    <property type="entry name" value="CD3_esu/gsu/dsu"/>
</dbReference>
<proteinExistence type="predicted"/>
<dbReference type="OrthoDB" id="8941324at2759"/>
<dbReference type="RefSeq" id="XP_017286134.1">
    <property type="nucleotide sequence ID" value="XM_017430645.3"/>
</dbReference>
<keyword evidence="3" id="KW-0732">Signal</keyword>
<evidence type="ECO:0000256" key="2">
    <source>
        <dbReference type="SAM" id="Phobius"/>
    </source>
</evidence>
<evidence type="ECO:0000256" key="1">
    <source>
        <dbReference type="SAM" id="MobiDB-lite"/>
    </source>
</evidence>
<feature type="transmembrane region" description="Helical" evidence="2">
    <location>
        <begin position="91"/>
        <end position="113"/>
    </location>
</feature>
<feature type="chain" id="PRO_5018669903" evidence="3">
    <location>
        <begin position="18"/>
        <end position="162"/>
    </location>
</feature>
<organism evidence="4 5">
    <name type="scientific">Kryptolebias marmoratus</name>
    <name type="common">Mangrove killifish</name>
    <name type="synonym">Rivulus marmoratus</name>
    <dbReference type="NCBI Taxonomy" id="37003"/>
    <lineage>
        <taxon>Eukaryota</taxon>
        <taxon>Metazoa</taxon>
        <taxon>Chordata</taxon>
        <taxon>Craniata</taxon>
        <taxon>Vertebrata</taxon>
        <taxon>Euteleostomi</taxon>
        <taxon>Actinopterygii</taxon>
        <taxon>Neopterygii</taxon>
        <taxon>Teleostei</taxon>
        <taxon>Neoteleostei</taxon>
        <taxon>Acanthomorphata</taxon>
        <taxon>Ovalentaria</taxon>
        <taxon>Atherinomorphae</taxon>
        <taxon>Cyprinodontiformes</taxon>
        <taxon>Rivulidae</taxon>
        <taxon>Kryptolebias</taxon>
    </lineage>
</organism>
<keyword evidence="2" id="KW-0812">Transmembrane</keyword>
<evidence type="ECO:0000313" key="4">
    <source>
        <dbReference type="Ensembl" id="ENSKMAP00000029050.1"/>
    </source>
</evidence>
<accession>A0A3Q3BGW5</accession>
<reference evidence="4" key="1">
    <citation type="submission" date="2025-08" db="UniProtKB">
        <authorList>
            <consortium name="Ensembl"/>
        </authorList>
    </citation>
    <scope>IDENTIFICATION</scope>
</reference>